<keyword evidence="8" id="KW-0862">Zinc</keyword>
<dbReference type="SUPFAM" id="SSF57850">
    <property type="entry name" value="RING/U-box"/>
    <property type="match status" value="2"/>
</dbReference>
<dbReference type="CDD" id="cd22584">
    <property type="entry name" value="Rcat_RBR_unk"/>
    <property type="match status" value="1"/>
</dbReference>
<dbReference type="EC" id="2.3.2.31" evidence="2"/>
<dbReference type="InterPro" id="IPR031127">
    <property type="entry name" value="E3_UB_ligase_RBR"/>
</dbReference>
<evidence type="ECO:0000259" key="10">
    <source>
        <dbReference type="PROSITE" id="PS51873"/>
    </source>
</evidence>
<dbReference type="GO" id="GO:0016567">
    <property type="term" value="P:protein ubiquitination"/>
    <property type="evidence" value="ECO:0007669"/>
    <property type="project" value="InterPro"/>
</dbReference>
<evidence type="ECO:0000256" key="9">
    <source>
        <dbReference type="SAM" id="MobiDB-lite"/>
    </source>
</evidence>
<protein>
    <recommendedName>
        <fullName evidence="2">RBR-type E3 ubiquitin transferase</fullName>
        <ecNumber evidence="2">2.3.2.31</ecNumber>
    </recommendedName>
</protein>
<evidence type="ECO:0000256" key="3">
    <source>
        <dbReference type="ARBA" id="ARBA00022679"/>
    </source>
</evidence>
<feature type="region of interest" description="Disordered" evidence="9">
    <location>
        <begin position="668"/>
        <end position="721"/>
    </location>
</feature>
<accession>A0AAF0IJK0</accession>
<keyword evidence="6" id="KW-0863">Zinc-finger</keyword>
<dbReference type="Pfam" id="PF01485">
    <property type="entry name" value="IBR"/>
    <property type="match status" value="2"/>
</dbReference>
<proteinExistence type="predicted"/>
<evidence type="ECO:0000313" key="12">
    <source>
        <dbReference type="Proteomes" id="UP001219355"/>
    </source>
</evidence>
<dbReference type="CDD" id="cd20335">
    <property type="entry name" value="BRcat_RBR"/>
    <property type="match status" value="1"/>
</dbReference>
<dbReference type="PROSITE" id="PS51873">
    <property type="entry name" value="TRIAD"/>
    <property type="match status" value="1"/>
</dbReference>
<keyword evidence="4" id="KW-0479">Metal-binding</keyword>
<evidence type="ECO:0000256" key="2">
    <source>
        <dbReference type="ARBA" id="ARBA00012251"/>
    </source>
</evidence>
<evidence type="ECO:0000256" key="6">
    <source>
        <dbReference type="ARBA" id="ARBA00022771"/>
    </source>
</evidence>
<keyword evidence="5" id="KW-0677">Repeat</keyword>
<feature type="compositionally biased region" description="Low complexity" evidence="9">
    <location>
        <begin position="696"/>
        <end position="706"/>
    </location>
</feature>
<evidence type="ECO:0000256" key="5">
    <source>
        <dbReference type="ARBA" id="ARBA00022737"/>
    </source>
</evidence>
<evidence type="ECO:0000256" key="1">
    <source>
        <dbReference type="ARBA" id="ARBA00001798"/>
    </source>
</evidence>
<feature type="region of interest" description="Disordered" evidence="9">
    <location>
        <begin position="98"/>
        <end position="121"/>
    </location>
</feature>
<dbReference type="GO" id="GO:0008270">
    <property type="term" value="F:zinc ion binding"/>
    <property type="evidence" value="ECO:0007669"/>
    <property type="project" value="UniProtKB-KW"/>
</dbReference>
<feature type="domain" description="RING-type" evidence="10">
    <location>
        <begin position="176"/>
        <end position="370"/>
    </location>
</feature>
<keyword evidence="3" id="KW-0808">Transferase</keyword>
<keyword evidence="12" id="KW-1185">Reference proteome</keyword>
<sequence length="761" mass="87124">MAAPKFPSIADRLSPASPLSHSSHPSDVVEPFSEWPKLDGIENVDIDNEPPADWIQRPCPPELHGFPESTPKELIRILKLSVNVDLYKNQDDEKEFVAPAPPESLQSPVEAPRINSTDTPRSEVASLITRSSSSISQWSSTLSKAGSSTKSTLGRLSVKAPKEARAIKSSMIWKYTVQECASCLEGITEKNLLRMECQHRYCLKCFVTLITTAMHNENQFPPKCCLVEIPVKVILHNLDNANRDLYHQKVLEYSLPQQSRWYCPSPSCGKWISPKKIKDSAPIQKCPSCKDKFCGFCRGPLHEDGVDCPKDLGLEATLEEAEMHGWRRCYQCRAMVELVSGCNHMTCKCSAQFCYTCGAPWRTCQCTDDDQRRREEQLQAQRLKRNETTEIDAGELAKRLADIKRLEQLETEERIRQEKQEAEERARQQEEQRRREEEEARERETQRMLLITETIRKLRLALARINKSQQTMLTMRHYINAGSLQSKLQDEEKRFGKTQQQLQTALQANVKKRTDALVSAQEAQMQELISKQEDEEDETFISMSRHLKNKPNREEREKSILDKLKASQARELASLQESHREAMEELEFKSSIELKSLEVGLTKYAQEACPSVRRYFEYIREIMIDRQWFHVVTKKRSDLLELHRMRLIRGEIPVEKIVEKHRPKHLYFTKFPGPPSPPPTYPLPSPPTMRLPPTPASSLTPSSASFPRPPESPRPSPTPTAAPAVVRALVPKREQIPLKKLIVANSRNRRVNRSAFAVLHG</sequence>
<evidence type="ECO:0000256" key="4">
    <source>
        <dbReference type="ARBA" id="ARBA00022723"/>
    </source>
</evidence>
<name>A0AAF0IJK0_9EURO</name>
<evidence type="ECO:0000256" key="7">
    <source>
        <dbReference type="ARBA" id="ARBA00022786"/>
    </source>
</evidence>
<evidence type="ECO:0000313" key="11">
    <source>
        <dbReference type="EMBL" id="WEW59383.1"/>
    </source>
</evidence>
<dbReference type="Gene3D" id="1.20.120.1750">
    <property type="match status" value="1"/>
</dbReference>
<evidence type="ECO:0000256" key="8">
    <source>
        <dbReference type="ARBA" id="ARBA00022833"/>
    </source>
</evidence>
<dbReference type="Proteomes" id="UP001219355">
    <property type="component" value="Chromosome 3"/>
</dbReference>
<comment type="catalytic activity">
    <reaction evidence="1">
        <text>[E2 ubiquitin-conjugating enzyme]-S-ubiquitinyl-L-cysteine + [acceptor protein]-L-lysine = [E2 ubiquitin-conjugating enzyme]-L-cysteine + [acceptor protein]-N(6)-ubiquitinyl-L-lysine.</text>
        <dbReference type="EC" id="2.3.2.31"/>
    </reaction>
</comment>
<feature type="compositionally biased region" description="Low complexity" evidence="9">
    <location>
        <begin position="13"/>
        <end position="26"/>
    </location>
</feature>
<dbReference type="AlphaFoldDB" id="A0AAF0IJK0"/>
<dbReference type="SMART" id="SM00647">
    <property type="entry name" value="IBR"/>
    <property type="match status" value="2"/>
</dbReference>
<feature type="compositionally biased region" description="Pro residues" evidence="9">
    <location>
        <begin position="707"/>
        <end position="720"/>
    </location>
</feature>
<feature type="region of interest" description="Disordered" evidence="9">
    <location>
        <begin position="417"/>
        <end position="443"/>
    </location>
</feature>
<dbReference type="InterPro" id="IPR044066">
    <property type="entry name" value="TRIAD_supradom"/>
</dbReference>
<reference evidence="11" key="1">
    <citation type="submission" date="2023-03" db="EMBL/GenBank/DDBJ databases">
        <title>Emydomyces testavorans Genome Sequence.</title>
        <authorList>
            <person name="Hoyer L."/>
        </authorList>
    </citation>
    <scope>NUCLEOTIDE SEQUENCE</scope>
    <source>
        <strain evidence="11">16-2883</strain>
    </source>
</reference>
<feature type="region of interest" description="Disordered" evidence="9">
    <location>
        <begin position="1"/>
        <end position="32"/>
    </location>
</feature>
<feature type="compositionally biased region" description="Pro residues" evidence="9">
    <location>
        <begin position="672"/>
        <end position="695"/>
    </location>
</feature>
<dbReference type="InterPro" id="IPR002867">
    <property type="entry name" value="IBR_dom"/>
</dbReference>
<gene>
    <name evidence="11" type="ORF">PRK78_004854</name>
</gene>
<keyword evidence="7" id="KW-0833">Ubl conjugation pathway</keyword>
<dbReference type="GO" id="GO:0061630">
    <property type="term" value="F:ubiquitin protein ligase activity"/>
    <property type="evidence" value="ECO:0007669"/>
    <property type="project" value="UniProtKB-EC"/>
</dbReference>
<dbReference type="EMBL" id="CP120629">
    <property type="protein sequence ID" value="WEW59383.1"/>
    <property type="molecule type" value="Genomic_DNA"/>
</dbReference>
<organism evidence="11 12">
    <name type="scientific">Emydomyces testavorans</name>
    <dbReference type="NCBI Taxonomy" id="2070801"/>
    <lineage>
        <taxon>Eukaryota</taxon>
        <taxon>Fungi</taxon>
        <taxon>Dikarya</taxon>
        <taxon>Ascomycota</taxon>
        <taxon>Pezizomycotina</taxon>
        <taxon>Eurotiomycetes</taxon>
        <taxon>Eurotiomycetidae</taxon>
        <taxon>Onygenales</taxon>
        <taxon>Nannizziopsiaceae</taxon>
        <taxon>Emydomyces</taxon>
    </lineage>
</organism>
<dbReference type="PANTHER" id="PTHR11685">
    <property type="entry name" value="RBR FAMILY RING FINGER AND IBR DOMAIN-CONTAINING"/>
    <property type="match status" value="1"/>
</dbReference>